<protein>
    <recommendedName>
        <fullName evidence="3">Transposase</fullName>
    </recommendedName>
</protein>
<comment type="caution">
    <text evidence="1">The sequence shown here is derived from an EMBL/GenBank/DDBJ whole genome shotgun (WGS) entry which is preliminary data.</text>
</comment>
<evidence type="ECO:0008006" key="3">
    <source>
        <dbReference type="Google" id="ProtNLM"/>
    </source>
</evidence>
<organism evidence="1 2">
    <name type="scientific">Porphyromonas crevioricanis</name>
    <dbReference type="NCBI Taxonomy" id="393921"/>
    <lineage>
        <taxon>Bacteria</taxon>
        <taxon>Pseudomonadati</taxon>
        <taxon>Bacteroidota</taxon>
        <taxon>Bacteroidia</taxon>
        <taxon>Bacteroidales</taxon>
        <taxon>Porphyromonadaceae</taxon>
        <taxon>Porphyromonas</taxon>
    </lineage>
</organism>
<proteinExistence type="predicted"/>
<dbReference type="Proteomes" id="UP000030136">
    <property type="component" value="Unassembled WGS sequence"/>
</dbReference>
<reference evidence="1 2" key="1">
    <citation type="submission" date="2014-08" db="EMBL/GenBank/DDBJ databases">
        <title>Porphyromonas crevioricanis strain:COT-253_OH1447 Genome sequencing.</title>
        <authorList>
            <person name="Wallis C."/>
            <person name="Deusch O."/>
            <person name="O'Flynn C."/>
            <person name="Davis I."/>
            <person name="Jospin G."/>
            <person name="Darling A.E."/>
            <person name="Coil D.A."/>
            <person name="Alexiev A."/>
            <person name="Horsfall A."/>
            <person name="Kirkwood N."/>
            <person name="Harris S."/>
            <person name="Eisen J.A."/>
        </authorList>
    </citation>
    <scope>NUCLEOTIDE SEQUENCE [LARGE SCALE GENOMIC DNA]</scope>
    <source>
        <strain evidence="2">COT-253 OH1447</strain>
    </source>
</reference>
<dbReference type="AlphaFoldDB" id="A0AB34PEB4"/>
<name>A0AB34PEB4_9PORP</name>
<dbReference type="EMBL" id="JQJC01000028">
    <property type="protein sequence ID" value="KGN93178.1"/>
    <property type="molecule type" value="Genomic_DNA"/>
</dbReference>
<gene>
    <name evidence="1" type="ORF">HQ38_09245</name>
</gene>
<accession>A0AB34PEB4</accession>
<evidence type="ECO:0000313" key="1">
    <source>
        <dbReference type="EMBL" id="KGN93178.1"/>
    </source>
</evidence>
<evidence type="ECO:0000313" key="2">
    <source>
        <dbReference type="Proteomes" id="UP000030136"/>
    </source>
</evidence>
<sequence>MYSFLAFVIPPIKVIQKPEGYKAAHLTAVSHPYVQRKRTRRLFKAYNRINHRQDLQQIRRKAA</sequence>